<protein>
    <submittedName>
        <fullName evidence="2">Phage Mu protein F like protein</fullName>
    </submittedName>
</protein>
<dbReference type="Proteomes" id="UP000184476">
    <property type="component" value="Unassembled WGS sequence"/>
</dbReference>
<proteinExistence type="predicted"/>
<dbReference type="STRING" id="112248.SAMN05444392_11552"/>
<reference evidence="2 3" key="1">
    <citation type="submission" date="2016-11" db="EMBL/GenBank/DDBJ databases">
        <authorList>
            <person name="Jaros S."/>
            <person name="Januszkiewicz K."/>
            <person name="Wedrychowicz H."/>
        </authorList>
    </citation>
    <scope>NUCLEOTIDE SEQUENCE [LARGE SCALE GENOMIC DNA]</scope>
    <source>
        <strain evidence="2 3">DSM 44666</strain>
    </source>
</reference>
<organism evidence="2 3">
    <name type="scientific">Seinonella peptonophila</name>
    <dbReference type="NCBI Taxonomy" id="112248"/>
    <lineage>
        <taxon>Bacteria</taxon>
        <taxon>Bacillati</taxon>
        <taxon>Bacillota</taxon>
        <taxon>Bacilli</taxon>
        <taxon>Bacillales</taxon>
        <taxon>Thermoactinomycetaceae</taxon>
        <taxon>Seinonella</taxon>
    </lineage>
</organism>
<evidence type="ECO:0000313" key="3">
    <source>
        <dbReference type="Proteomes" id="UP000184476"/>
    </source>
</evidence>
<evidence type="ECO:0000259" key="1">
    <source>
        <dbReference type="Pfam" id="PF04233"/>
    </source>
</evidence>
<dbReference type="RefSeq" id="WP_175552407.1">
    <property type="nucleotide sequence ID" value="NZ_FQVL01000015.1"/>
</dbReference>
<dbReference type="Pfam" id="PF04233">
    <property type="entry name" value="Phage_Mu_F"/>
    <property type="match status" value="1"/>
</dbReference>
<accession>A0A1M5AQX0</accession>
<dbReference type="EMBL" id="FQVL01000015">
    <property type="protein sequence ID" value="SHF32661.1"/>
    <property type="molecule type" value="Genomic_DNA"/>
</dbReference>
<dbReference type="InterPro" id="IPR006528">
    <property type="entry name" value="Phage_head_morphogenesis_dom"/>
</dbReference>
<gene>
    <name evidence="2" type="ORF">SAMN05444392_11552</name>
</gene>
<name>A0A1M5AQX0_9BACL</name>
<evidence type="ECO:0000313" key="2">
    <source>
        <dbReference type="EMBL" id="SHF32661.1"/>
    </source>
</evidence>
<keyword evidence="3" id="KW-1185">Reference proteome</keyword>
<feature type="domain" description="Phage head morphogenesis" evidence="1">
    <location>
        <begin position="28"/>
        <end position="148"/>
    </location>
</feature>
<dbReference type="AlphaFoldDB" id="A0A1M5AQX0"/>
<sequence>MILGTASWLLGKVYTFSQSSIEALVGDVAESLSRSYEQGLGIRDAANELREVFQGLKGSRLRLIARTEINQAQNESAQRTMEGFGVQYKQWLTARDSRVRGHDPRDKANHIKLHGEVVGIHERFSNGLYIPGDRTGPIVEWINCRCRVRPYFSNSHGRS</sequence>